<evidence type="ECO:0000313" key="1">
    <source>
        <dbReference type="EMBL" id="KAJ2886771.1"/>
    </source>
</evidence>
<organism evidence="1 2">
    <name type="scientific">Coemansia aciculifera</name>
    <dbReference type="NCBI Taxonomy" id="417176"/>
    <lineage>
        <taxon>Eukaryota</taxon>
        <taxon>Fungi</taxon>
        <taxon>Fungi incertae sedis</taxon>
        <taxon>Zoopagomycota</taxon>
        <taxon>Kickxellomycotina</taxon>
        <taxon>Kickxellomycetes</taxon>
        <taxon>Kickxellales</taxon>
        <taxon>Kickxellaceae</taxon>
        <taxon>Coemansia</taxon>
    </lineage>
</organism>
<proteinExistence type="predicted"/>
<evidence type="ECO:0000313" key="2">
    <source>
        <dbReference type="Proteomes" id="UP001139981"/>
    </source>
</evidence>
<comment type="caution">
    <text evidence="1">The sequence shown here is derived from an EMBL/GenBank/DDBJ whole genome shotgun (WGS) entry which is preliminary data.</text>
</comment>
<protein>
    <submittedName>
        <fullName evidence="1">Uncharacterized protein</fullName>
    </submittedName>
</protein>
<keyword evidence="2" id="KW-1185">Reference proteome</keyword>
<sequence>KGIQHQPLDFEEELDPRRTQDDNIDAFAHILAYLSNKIQAEYQCVVDGQVLWNTLEERFTHTSYSNILILVRKATNLRYEGSTGELFDKMNAIRYEVSNLNVSVEDIFDMMALNKLPRELEPAHYSDLLTYQTGERINMLAIRKKIEYYEIRAKDNNNSKPS</sequence>
<name>A0ACC1LW99_9FUNG</name>
<accession>A0ACC1LW99</accession>
<dbReference type="EMBL" id="JANBVB010002298">
    <property type="protein sequence ID" value="KAJ2886771.1"/>
    <property type="molecule type" value="Genomic_DNA"/>
</dbReference>
<feature type="non-terminal residue" evidence="1">
    <location>
        <position position="1"/>
    </location>
</feature>
<gene>
    <name evidence="1" type="ORF">IWW38_005200</name>
</gene>
<feature type="non-terminal residue" evidence="1">
    <location>
        <position position="162"/>
    </location>
</feature>
<reference evidence="1" key="1">
    <citation type="submission" date="2022-07" db="EMBL/GenBank/DDBJ databases">
        <title>Phylogenomic reconstructions and comparative analyses of Kickxellomycotina fungi.</title>
        <authorList>
            <person name="Reynolds N.K."/>
            <person name="Stajich J.E."/>
            <person name="Barry K."/>
            <person name="Grigoriev I.V."/>
            <person name="Crous P."/>
            <person name="Smith M.E."/>
        </authorList>
    </citation>
    <scope>NUCLEOTIDE SEQUENCE</scope>
    <source>
        <strain evidence="1">CBS 190363</strain>
    </source>
</reference>
<dbReference type="Proteomes" id="UP001139981">
    <property type="component" value="Unassembled WGS sequence"/>
</dbReference>